<keyword evidence="2 6" id="KW-0812">Transmembrane</keyword>
<feature type="region of interest" description="Disordered" evidence="5">
    <location>
        <begin position="134"/>
        <end position="195"/>
    </location>
</feature>
<feature type="compositionally biased region" description="Low complexity" evidence="5">
    <location>
        <begin position="156"/>
        <end position="167"/>
    </location>
</feature>
<sequence length="363" mass="40888">MYCLRYFLLVLLFFPFPTAPPFLVFLFLISMTIQHRPCAYCSLLLSAILLSTCSWNLVSVDVSPVYSSHHVEASTGSFLSSILSFFISNDEPPTHTSKNHTGFKSIKAPNRDHKPEPINRCWCYSNHGRLFEPVSPQNNKASRSLDLPVKGHQAPSSSERPSDSSSSQVLKGSIVDEETSEDFEPDRSTRKQSRRPLTSLFSPLWKPLVTKSLSSVTRSPSIAERQLSAHSSSSSPEIIPTPGPTSSRVSKIPSKPSPPKACRSSFSRTPLIYSHVIDPLIQFIKPHLPLPMIQRTMLIIKYNVIEVSSKIVEFEIIRESLNFVDSFKLPFFGNLLYHYRANQPYEIRLNHLIGLRVFLGTRA</sequence>
<keyword evidence="3 6" id="KW-1133">Transmembrane helix</keyword>
<organism evidence="7 8">
    <name type="scientific">Puccinia sorghi</name>
    <dbReference type="NCBI Taxonomy" id="27349"/>
    <lineage>
        <taxon>Eukaryota</taxon>
        <taxon>Fungi</taxon>
        <taxon>Dikarya</taxon>
        <taxon>Basidiomycota</taxon>
        <taxon>Pucciniomycotina</taxon>
        <taxon>Pucciniomycetes</taxon>
        <taxon>Pucciniales</taxon>
        <taxon>Pucciniaceae</taxon>
        <taxon>Puccinia</taxon>
    </lineage>
</organism>
<comment type="caution">
    <text evidence="7">The sequence shown here is derived from an EMBL/GenBank/DDBJ whole genome shotgun (WGS) entry which is preliminary data.</text>
</comment>
<dbReference type="SMART" id="SM01396">
    <property type="entry name" value="BC10"/>
    <property type="match status" value="1"/>
</dbReference>
<protein>
    <submittedName>
        <fullName evidence="7">Uncharacterized protein</fullName>
    </submittedName>
</protein>
<evidence type="ECO:0000256" key="6">
    <source>
        <dbReference type="SAM" id="Phobius"/>
    </source>
</evidence>
<accession>A0A0L6V6C3</accession>
<comment type="subcellular location">
    <subcellularLocation>
        <location evidence="1">Membrane</location>
    </subcellularLocation>
</comment>
<dbReference type="PANTHER" id="PTHR13259:SF1">
    <property type="entry name" value="BLADDER CANCER-ASSOCIATED PROTEIN"/>
    <property type="match status" value="1"/>
</dbReference>
<dbReference type="EMBL" id="LAVV01007391">
    <property type="protein sequence ID" value="KNZ56092.1"/>
    <property type="molecule type" value="Genomic_DNA"/>
</dbReference>
<evidence type="ECO:0000313" key="8">
    <source>
        <dbReference type="Proteomes" id="UP000037035"/>
    </source>
</evidence>
<feature type="transmembrane region" description="Helical" evidence="6">
    <location>
        <begin position="6"/>
        <end position="28"/>
    </location>
</feature>
<dbReference type="Proteomes" id="UP000037035">
    <property type="component" value="Unassembled WGS sequence"/>
</dbReference>
<dbReference type="OrthoDB" id="5563033at2759"/>
<name>A0A0L6V6C3_9BASI</name>
<dbReference type="AlphaFoldDB" id="A0A0L6V6C3"/>
<dbReference type="GO" id="GO:0016020">
    <property type="term" value="C:membrane"/>
    <property type="evidence" value="ECO:0007669"/>
    <property type="project" value="UniProtKB-SubCell"/>
</dbReference>
<evidence type="ECO:0000256" key="5">
    <source>
        <dbReference type="SAM" id="MobiDB-lite"/>
    </source>
</evidence>
<feature type="compositionally biased region" description="Low complexity" evidence="5">
    <location>
        <begin position="231"/>
        <end position="254"/>
    </location>
</feature>
<dbReference type="VEuPathDB" id="FungiDB:VP01_249g7"/>
<keyword evidence="4 6" id="KW-0472">Membrane</keyword>
<proteinExistence type="predicted"/>
<evidence type="ECO:0000256" key="3">
    <source>
        <dbReference type="ARBA" id="ARBA00022989"/>
    </source>
</evidence>
<feature type="region of interest" description="Disordered" evidence="5">
    <location>
        <begin position="217"/>
        <end position="263"/>
    </location>
</feature>
<evidence type="ECO:0000256" key="4">
    <source>
        <dbReference type="ARBA" id="ARBA00023136"/>
    </source>
</evidence>
<dbReference type="Pfam" id="PF06726">
    <property type="entry name" value="BC10"/>
    <property type="match status" value="1"/>
</dbReference>
<evidence type="ECO:0000256" key="1">
    <source>
        <dbReference type="ARBA" id="ARBA00004370"/>
    </source>
</evidence>
<dbReference type="InterPro" id="IPR009598">
    <property type="entry name" value="BCALP"/>
</dbReference>
<keyword evidence="8" id="KW-1185">Reference proteome</keyword>
<dbReference type="PANTHER" id="PTHR13259">
    <property type="entry name" value="BLADDER CANCER 10 KD PROTEIN HOMOLOG"/>
    <property type="match status" value="1"/>
</dbReference>
<evidence type="ECO:0000256" key="2">
    <source>
        <dbReference type="ARBA" id="ARBA00022692"/>
    </source>
</evidence>
<feature type="compositionally biased region" description="Acidic residues" evidence="5">
    <location>
        <begin position="175"/>
        <end position="184"/>
    </location>
</feature>
<evidence type="ECO:0000313" key="7">
    <source>
        <dbReference type="EMBL" id="KNZ56092.1"/>
    </source>
</evidence>
<reference evidence="7 8" key="1">
    <citation type="submission" date="2015-08" db="EMBL/GenBank/DDBJ databases">
        <title>Next Generation Sequencing and Analysis of the Genome of Puccinia sorghi L Schw, the Causal Agent of Maize Common Rust.</title>
        <authorList>
            <person name="Rochi L."/>
            <person name="Burguener G."/>
            <person name="Darino M."/>
            <person name="Turjanski A."/>
            <person name="Kreff E."/>
            <person name="Dieguez M.J."/>
            <person name="Sacco F."/>
        </authorList>
    </citation>
    <scope>NUCLEOTIDE SEQUENCE [LARGE SCALE GENOMIC DNA]</scope>
    <source>
        <strain evidence="7 8">RO10H11247</strain>
    </source>
</reference>
<gene>
    <name evidence="7" type="ORF">VP01_249g7</name>
</gene>